<dbReference type="AlphaFoldDB" id="A0AAI9ZZE6"/>
<keyword evidence="1" id="KW-0732">Signal</keyword>
<dbReference type="Gene3D" id="2.40.370.10">
    <property type="entry name" value="AttH-like domain"/>
    <property type="match status" value="1"/>
</dbReference>
<comment type="caution">
    <text evidence="2">The sequence shown here is derived from an EMBL/GenBank/DDBJ whole genome shotgun (WGS) entry which is preliminary data.</text>
</comment>
<organism evidence="2 3">
    <name type="scientific">Colletotrichum phormii</name>
    <dbReference type="NCBI Taxonomy" id="359342"/>
    <lineage>
        <taxon>Eukaryota</taxon>
        <taxon>Fungi</taxon>
        <taxon>Dikarya</taxon>
        <taxon>Ascomycota</taxon>
        <taxon>Pezizomycotina</taxon>
        <taxon>Sordariomycetes</taxon>
        <taxon>Hypocreomycetidae</taxon>
        <taxon>Glomerellales</taxon>
        <taxon>Glomerellaceae</taxon>
        <taxon>Colletotrichum</taxon>
        <taxon>Colletotrichum acutatum species complex</taxon>
    </lineage>
</organism>
<evidence type="ECO:0008006" key="4">
    <source>
        <dbReference type="Google" id="ProtNLM"/>
    </source>
</evidence>
<feature type="signal peptide" evidence="1">
    <location>
        <begin position="1"/>
        <end position="24"/>
    </location>
</feature>
<dbReference type="InterPro" id="IPR053112">
    <property type="entry name" value="Fungal_Dehydratase/Hydratase"/>
</dbReference>
<reference evidence="2" key="1">
    <citation type="submission" date="2021-06" db="EMBL/GenBank/DDBJ databases">
        <title>Comparative genomics, transcriptomics and evolutionary studies reveal genomic signatures of adaptation to plant cell wall in hemibiotrophic fungi.</title>
        <authorList>
            <consortium name="DOE Joint Genome Institute"/>
            <person name="Baroncelli R."/>
            <person name="Diaz J.F."/>
            <person name="Benocci T."/>
            <person name="Peng M."/>
            <person name="Battaglia E."/>
            <person name="Haridas S."/>
            <person name="Andreopoulos W."/>
            <person name="Labutti K."/>
            <person name="Pangilinan J."/>
            <person name="Floch G.L."/>
            <person name="Makela M.R."/>
            <person name="Henrissat B."/>
            <person name="Grigoriev I.V."/>
            <person name="Crouch J.A."/>
            <person name="De Vries R.P."/>
            <person name="Sukno S.A."/>
            <person name="Thon M.R."/>
        </authorList>
    </citation>
    <scope>NUCLEOTIDE SEQUENCE</scope>
    <source>
        <strain evidence="2">CBS 102054</strain>
    </source>
</reference>
<dbReference type="SUPFAM" id="SSF159245">
    <property type="entry name" value="AttH-like"/>
    <property type="match status" value="1"/>
</dbReference>
<proteinExistence type="predicted"/>
<sequence>MLQTPGRSLALFLLPLLAVSGVKFRPEEGGILPNEMYQLPTPFDIAATQTTKEGTDSPSFWSSSFILGSNNHSYLILSHFLADLSLYRASILDITDPSQYTQFDTLSNSSTFYSDTGVFNASFPDHGFGSTSPSDGLSEMRTWSTVPGTAFDLTFESTSSVLLNGGLGVFKAGNATTRGWLNVNGTRVVVDMAQSLTWYDRQWGGAPPNWSWFELHLENVNGTDVPLSIWVWDEEEGQRGLATIRDGGVQNVVSVASLKTSGRTYTSEASGATYPLDWILSLADGTELSVSSVREDQELYALGGKLPTYEGYVTVTGVYKGCQKVEGYGLIEVTPPGAL</sequence>
<accession>A0AAI9ZZE6</accession>
<gene>
    <name evidence="2" type="ORF">BDP81DRAFT_446012</name>
</gene>
<evidence type="ECO:0000256" key="1">
    <source>
        <dbReference type="SAM" id="SignalP"/>
    </source>
</evidence>
<keyword evidence="3" id="KW-1185">Reference proteome</keyword>
<protein>
    <recommendedName>
        <fullName evidence="4">Kievitone hydratase</fullName>
    </recommendedName>
</protein>
<evidence type="ECO:0000313" key="2">
    <source>
        <dbReference type="EMBL" id="KAK1641041.1"/>
    </source>
</evidence>
<dbReference type="RefSeq" id="XP_060449648.1">
    <property type="nucleotide sequence ID" value="XM_060592021.1"/>
</dbReference>
<dbReference type="PANTHER" id="PTHR40617:SF1">
    <property type="entry name" value="ATTH DOMAIN-CONTAINING PROTEIN-RELATED"/>
    <property type="match status" value="1"/>
</dbReference>
<dbReference type="InterPro" id="IPR023374">
    <property type="entry name" value="AttH-like_dom_sf"/>
</dbReference>
<name>A0AAI9ZZE6_9PEZI</name>
<evidence type="ECO:0000313" key="3">
    <source>
        <dbReference type="Proteomes" id="UP001243989"/>
    </source>
</evidence>
<dbReference type="GeneID" id="85476883"/>
<feature type="chain" id="PRO_5042598532" description="Kievitone hydratase" evidence="1">
    <location>
        <begin position="25"/>
        <end position="339"/>
    </location>
</feature>
<dbReference type="EMBL" id="JAHMHQ010000003">
    <property type="protein sequence ID" value="KAK1641041.1"/>
    <property type="molecule type" value="Genomic_DNA"/>
</dbReference>
<dbReference type="Pfam" id="PF17186">
    <property type="entry name" value="Lipocalin_9"/>
    <property type="match status" value="1"/>
</dbReference>
<dbReference type="PANTHER" id="PTHR40617">
    <property type="entry name" value="TERPENE CYCLASE ASQC"/>
    <property type="match status" value="1"/>
</dbReference>
<dbReference type="Proteomes" id="UP001243989">
    <property type="component" value="Unassembled WGS sequence"/>
</dbReference>